<dbReference type="EMBL" id="GL945433">
    <property type="protein sequence ID" value="EGO26026.1"/>
    <property type="molecule type" value="Genomic_DNA"/>
</dbReference>
<dbReference type="RefSeq" id="XP_007318148.1">
    <property type="nucleotide sequence ID" value="XM_007318086.1"/>
</dbReference>
<dbReference type="KEGG" id="sla:SERLADRAFT_466968"/>
<dbReference type="GeneID" id="18819153"/>
<dbReference type="HOGENOM" id="CLU_2997889_0_0_1"/>
<accession>F8NVC5</accession>
<organism>
    <name type="scientific">Serpula lacrymans var. lacrymans (strain S7.9)</name>
    <name type="common">Dry rot fungus</name>
    <dbReference type="NCBI Taxonomy" id="578457"/>
    <lineage>
        <taxon>Eukaryota</taxon>
        <taxon>Fungi</taxon>
        <taxon>Dikarya</taxon>
        <taxon>Basidiomycota</taxon>
        <taxon>Agaricomycotina</taxon>
        <taxon>Agaricomycetes</taxon>
        <taxon>Agaricomycetidae</taxon>
        <taxon>Boletales</taxon>
        <taxon>Coniophorineae</taxon>
        <taxon>Serpulaceae</taxon>
        <taxon>Serpula</taxon>
    </lineage>
</organism>
<name>F8NVC5_SERL9</name>
<gene>
    <name evidence="1" type="ORF">SERLADRAFT_466968</name>
</gene>
<evidence type="ECO:0000313" key="1">
    <source>
        <dbReference type="EMBL" id="EGO26026.1"/>
    </source>
</evidence>
<proteinExistence type="predicted"/>
<dbReference type="AlphaFoldDB" id="F8NVC5"/>
<reference evidence="1" key="1">
    <citation type="submission" date="2011-04" db="EMBL/GenBank/DDBJ databases">
        <title>Evolution of plant cell wall degrading machinery underlies the functional diversity of forest fungi.</title>
        <authorList>
            <consortium name="US DOE Joint Genome Institute (JGI-PGF)"/>
            <person name="Eastwood D.C."/>
            <person name="Floudas D."/>
            <person name="Binder M."/>
            <person name="Majcherczyk A."/>
            <person name="Schneider P."/>
            <person name="Aerts A."/>
            <person name="Asiegbu F.O."/>
            <person name="Baker S.E."/>
            <person name="Barry K."/>
            <person name="Bendiksby M."/>
            <person name="Blumentritt M."/>
            <person name="Coutinho P.M."/>
            <person name="Cullen D."/>
            <person name="Cullen D."/>
            <person name="Gathman A."/>
            <person name="Goodell B."/>
            <person name="Henrissat B."/>
            <person name="Ihrmark K."/>
            <person name="Kauserud H."/>
            <person name="Kohler A."/>
            <person name="LaButti K."/>
            <person name="Lapidus A."/>
            <person name="Lavin J.L."/>
            <person name="Lee Y.-H."/>
            <person name="Lindquist E."/>
            <person name="Lilly W."/>
            <person name="Lucas S."/>
            <person name="Morin E."/>
            <person name="Murat C."/>
            <person name="Oguiza J.A."/>
            <person name="Park J."/>
            <person name="Pisabarro A.G."/>
            <person name="Riley R."/>
            <person name="Rosling A."/>
            <person name="Salamov A."/>
            <person name="Schmidt O."/>
            <person name="Schmutz J."/>
            <person name="Skrede I."/>
            <person name="Stenlid J."/>
            <person name="Wiebenga A."/>
            <person name="Xie X."/>
            <person name="Kues U."/>
            <person name="Hibbett D.S."/>
            <person name="Hoffmeister D."/>
            <person name="Hogberg N."/>
            <person name="Martin F."/>
            <person name="Grigoriev I.V."/>
            <person name="Watkinson S.C."/>
        </authorList>
    </citation>
    <scope>NUCLEOTIDE SEQUENCE</scope>
    <source>
        <strain evidence="1">S7.9</strain>
    </source>
</reference>
<protein>
    <submittedName>
        <fullName evidence="1">Uncharacterized protein</fullName>
    </submittedName>
</protein>
<dbReference type="Proteomes" id="UP000008064">
    <property type="component" value="Unassembled WGS sequence"/>
</dbReference>
<sequence>MRMYEKIIGVPIDRTLAWTPRLPPELKESVREEHPDGAFVKRGFKKRWFRHTSDSER</sequence>